<accession>A0A4Q8ANP4</accession>
<keyword evidence="1" id="KW-0472">Membrane</keyword>
<name>A0A4Q8ANP4_9MICO</name>
<feature type="transmembrane region" description="Helical" evidence="1">
    <location>
        <begin position="116"/>
        <end position="142"/>
    </location>
</feature>
<evidence type="ECO:0000313" key="2">
    <source>
        <dbReference type="EMBL" id="RZU66217.1"/>
    </source>
</evidence>
<dbReference type="RefSeq" id="WP_130506452.1">
    <property type="nucleotide sequence ID" value="NZ_SHLC01000001.1"/>
</dbReference>
<organism evidence="2 3">
    <name type="scientific">Microterricola gilva</name>
    <dbReference type="NCBI Taxonomy" id="393267"/>
    <lineage>
        <taxon>Bacteria</taxon>
        <taxon>Bacillati</taxon>
        <taxon>Actinomycetota</taxon>
        <taxon>Actinomycetes</taxon>
        <taxon>Micrococcales</taxon>
        <taxon>Microbacteriaceae</taxon>
        <taxon>Microterricola</taxon>
    </lineage>
</organism>
<keyword evidence="1" id="KW-1133">Transmembrane helix</keyword>
<feature type="transmembrane region" description="Helical" evidence="1">
    <location>
        <begin position="297"/>
        <end position="316"/>
    </location>
</feature>
<feature type="transmembrane region" description="Helical" evidence="1">
    <location>
        <begin position="86"/>
        <end position="104"/>
    </location>
</feature>
<comment type="caution">
    <text evidence="2">The sequence shown here is derived from an EMBL/GenBank/DDBJ whole genome shotgun (WGS) entry which is preliminary data.</text>
</comment>
<evidence type="ECO:0000256" key="1">
    <source>
        <dbReference type="SAM" id="Phobius"/>
    </source>
</evidence>
<reference evidence="2 3" key="1">
    <citation type="submission" date="2019-02" db="EMBL/GenBank/DDBJ databases">
        <title>Sequencing the genomes of 1000 actinobacteria strains.</title>
        <authorList>
            <person name="Klenk H.-P."/>
        </authorList>
    </citation>
    <scope>NUCLEOTIDE SEQUENCE [LARGE SCALE GENOMIC DNA]</scope>
    <source>
        <strain evidence="2 3">DSM 18319</strain>
    </source>
</reference>
<feature type="transmembrane region" description="Helical" evidence="1">
    <location>
        <begin position="179"/>
        <end position="198"/>
    </location>
</feature>
<dbReference type="OrthoDB" id="3171769at2"/>
<dbReference type="AlphaFoldDB" id="A0A4Q8ANP4"/>
<proteinExistence type="predicted"/>
<dbReference type="Proteomes" id="UP000291483">
    <property type="component" value="Unassembled WGS sequence"/>
</dbReference>
<keyword evidence="3" id="KW-1185">Reference proteome</keyword>
<evidence type="ECO:0000313" key="3">
    <source>
        <dbReference type="Proteomes" id="UP000291483"/>
    </source>
</evidence>
<protein>
    <submittedName>
        <fullName evidence="2">Uncharacterized protein</fullName>
    </submittedName>
</protein>
<feature type="transmembrane region" description="Helical" evidence="1">
    <location>
        <begin position="224"/>
        <end position="243"/>
    </location>
</feature>
<feature type="transmembrane region" description="Helical" evidence="1">
    <location>
        <begin position="255"/>
        <end position="277"/>
    </location>
</feature>
<gene>
    <name evidence="2" type="ORF">EV379_2569</name>
</gene>
<dbReference type="EMBL" id="SHLC01000001">
    <property type="protein sequence ID" value="RZU66217.1"/>
    <property type="molecule type" value="Genomic_DNA"/>
</dbReference>
<keyword evidence="1" id="KW-0812">Transmembrane</keyword>
<sequence>MSTLTDRYVWAAVRSIPEKQRGELEPELRGLIADTTDAQREKGVSDADIERATLLELGDPVRLAAGYTERPLQLIGPRYYLDWLRLLKLLLVIVVPIAALGAALGRLLSGGDVGDVFGALFVTAIGVAVHLSFWVTLVFALVERGGVQRIKTPGDGPLLEWTPDSLPQLPAPAARRQSLVELILGLVFLAVFAGWFVWQQFNSFLTDADGTPIPVLEPALWSGWMYWFLGLIVLEGVFAVWVYQRGRMTMGLATLNLFMNIAFTVPAVWLLLTGQLINQEFLDAIPDTDADFDTAMSYALPVIAFIVIGVAVWDVIDGYIKAWRSRNVSDTAGE</sequence>